<dbReference type="InParanoid" id="A0A1H9DQM4"/>
<keyword evidence="2" id="KW-1185">Reference proteome</keyword>
<sequence length="30" mass="3498">MLSADRFFMLIELDAEEKTPEMLSLDSYDS</sequence>
<protein>
    <submittedName>
        <fullName evidence="1">Uncharacterized protein</fullName>
    </submittedName>
</protein>
<organism evidence="1 2">
    <name type="scientific">Neolewinella agarilytica</name>
    <dbReference type="NCBI Taxonomy" id="478744"/>
    <lineage>
        <taxon>Bacteria</taxon>
        <taxon>Pseudomonadati</taxon>
        <taxon>Bacteroidota</taxon>
        <taxon>Saprospiria</taxon>
        <taxon>Saprospirales</taxon>
        <taxon>Lewinellaceae</taxon>
        <taxon>Neolewinella</taxon>
    </lineage>
</organism>
<accession>A0A1H9DQM4</accession>
<evidence type="ECO:0000313" key="2">
    <source>
        <dbReference type="Proteomes" id="UP000199021"/>
    </source>
</evidence>
<proteinExistence type="predicted"/>
<dbReference type="EMBL" id="FOFB01000006">
    <property type="protein sequence ID" value="SEQ15826.1"/>
    <property type="molecule type" value="Genomic_DNA"/>
</dbReference>
<reference evidence="2" key="1">
    <citation type="submission" date="2016-10" db="EMBL/GenBank/DDBJ databases">
        <authorList>
            <person name="Varghese N."/>
            <person name="Submissions S."/>
        </authorList>
    </citation>
    <scope>NUCLEOTIDE SEQUENCE [LARGE SCALE GENOMIC DNA]</scope>
    <source>
        <strain evidence="2">DSM 24740</strain>
    </source>
</reference>
<dbReference type="Proteomes" id="UP000199021">
    <property type="component" value="Unassembled WGS sequence"/>
</dbReference>
<gene>
    <name evidence="1" type="ORF">SAMN05444359_10697</name>
</gene>
<evidence type="ECO:0000313" key="1">
    <source>
        <dbReference type="EMBL" id="SEQ15826.1"/>
    </source>
</evidence>
<name>A0A1H9DQM4_9BACT</name>
<dbReference type="AlphaFoldDB" id="A0A1H9DQM4"/>